<dbReference type="GO" id="GO:0005730">
    <property type="term" value="C:nucleolus"/>
    <property type="evidence" value="ECO:0007669"/>
    <property type="project" value="UniProtKB-SubCell"/>
</dbReference>
<name>E9G0J3_DAPPU</name>
<organism evidence="3 4">
    <name type="scientific">Daphnia pulex</name>
    <name type="common">Water flea</name>
    <dbReference type="NCBI Taxonomy" id="6669"/>
    <lineage>
        <taxon>Eukaryota</taxon>
        <taxon>Metazoa</taxon>
        <taxon>Ecdysozoa</taxon>
        <taxon>Arthropoda</taxon>
        <taxon>Crustacea</taxon>
        <taxon>Branchiopoda</taxon>
        <taxon>Diplostraca</taxon>
        <taxon>Cladocera</taxon>
        <taxon>Anomopoda</taxon>
        <taxon>Daphniidae</taxon>
        <taxon>Daphnia</taxon>
    </lineage>
</organism>
<dbReference type="HOGENOM" id="CLU_041381_0_0_1"/>
<proteinExistence type="inferred from homology"/>
<comment type="similarity">
    <text evidence="1">Belongs to the HEATR1/UTP10 family.</text>
</comment>
<dbReference type="STRING" id="6669.E9G0J3"/>
<dbReference type="AlphaFoldDB" id="E9G0J3"/>
<dbReference type="Pfam" id="PF12397">
    <property type="entry name" value="U3snoRNP10"/>
    <property type="match status" value="1"/>
</dbReference>
<dbReference type="PANTHER" id="PTHR13457:SF1">
    <property type="entry name" value="HEAT REPEAT-CONTAINING PROTEIN 1"/>
    <property type="match status" value="1"/>
</dbReference>
<keyword evidence="1" id="KW-0687">Ribonucleoprotein</keyword>
<dbReference type="eggNOG" id="KOG1837">
    <property type="taxonomic scope" value="Eukaryota"/>
</dbReference>
<dbReference type="PhylomeDB" id="E9G0J3"/>
<evidence type="ECO:0000259" key="2">
    <source>
        <dbReference type="Pfam" id="PF12397"/>
    </source>
</evidence>
<protein>
    <recommendedName>
        <fullName evidence="1">HEAT repeat-containing protein 1</fullName>
    </recommendedName>
</protein>
<dbReference type="OrthoDB" id="31183at2759"/>
<dbReference type="GO" id="GO:0006364">
    <property type="term" value="P:rRNA processing"/>
    <property type="evidence" value="ECO:0007669"/>
    <property type="project" value="UniProtKB-UniRule"/>
</dbReference>
<comment type="function">
    <text evidence="1">Involved in nucleolar processing of pre-18S ribosomal RNA.</text>
</comment>
<keyword evidence="1" id="KW-0539">Nucleus</keyword>
<reference evidence="3 4" key="1">
    <citation type="journal article" date="2011" name="Science">
        <title>The ecoresponsive genome of Daphnia pulex.</title>
        <authorList>
            <person name="Colbourne J.K."/>
            <person name="Pfrender M.E."/>
            <person name="Gilbert D."/>
            <person name="Thomas W.K."/>
            <person name="Tucker A."/>
            <person name="Oakley T.H."/>
            <person name="Tokishita S."/>
            <person name="Aerts A."/>
            <person name="Arnold G.J."/>
            <person name="Basu M.K."/>
            <person name="Bauer D.J."/>
            <person name="Caceres C.E."/>
            <person name="Carmel L."/>
            <person name="Casola C."/>
            <person name="Choi J.H."/>
            <person name="Detter J.C."/>
            <person name="Dong Q."/>
            <person name="Dusheyko S."/>
            <person name="Eads B.D."/>
            <person name="Frohlich T."/>
            <person name="Geiler-Samerotte K.A."/>
            <person name="Gerlach D."/>
            <person name="Hatcher P."/>
            <person name="Jogdeo S."/>
            <person name="Krijgsveld J."/>
            <person name="Kriventseva E.V."/>
            <person name="Kultz D."/>
            <person name="Laforsch C."/>
            <person name="Lindquist E."/>
            <person name="Lopez J."/>
            <person name="Manak J.R."/>
            <person name="Muller J."/>
            <person name="Pangilinan J."/>
            <person name="Patwardhan R.P."/>
            <person name="Pitluck S."/>
            <person name="Pritham E.J."/>
            <person name="Rechtsteiner A."/>
            <person name="Rho M."/>
            <person name="Rogozin I.B."/>
            <person name="Sakarya O."/>
            <person name="Salamov A."/>
            <person name="Schaack S."/>
            <person name="Shapiro H."/>
            <person name="Shiga Y."/>
            <person name="Skalitzky C."/>
            <person name="Smith Z."/>
            <person name="Souvorov A."/>
            <person name="Sung W."/>
            <person name="Tang Z."/>
            <person name="Tsuchiya D."/>
            <person name="Tu H."/>
            <person name="Vos H."/>
            <person name="Wang M."/>
            <person name="Wolf Y.I."/>
            <person name="Yamagata H."/>
            <person name="Yamada T."/>
            <person name="Ye Y."/>
            <person name="Shaw J.R."/>
            <person name="Andrews J."/>
            <person name="Crease T.J."/>
            <person name="Tang H."/>
            <person name="Lucas S.M."/>
            <person name="Robertson H.M."/>
            <person name="Bork P."/>
            <person name="Koonin E.V."/>
            <person name="Zdobnov E.M."/>
            <person name="Grigoriev I.V."/>
            <person name="Lynch M."/>
            <person name="Boore J.L."/>
        </authorList>
    </citation>
    <scope>NUCLEOTIDE SEQUENCE [LARGE SCALE GENOMIC DNA]</scope>
</reference>
<keyword evidence="1" id="KW-0698">rRNA processing</keyword>
<dbReference type="OMA" id="TSSHCCR"/>
<evidence type="ECO:0000313" key="4">
    <source>
        <dbReference type="Proteomes" id="UP000000305"/>
    </source>
</evidence>
<keyword evidence="1" id="KW-0690">Ribosome biogenesis</keyword>
<accession>E9G0J3</accession>
<dbReference type="PANTHER" id="PTHR13457">
    <property type="entry name" value="BAP28"/>
    <property type="match status" value="1"/>
</dbReference>
<dbReference type="GO" id="GO:1990904">
    <property type="term" value="C:ribonucleoprotein complex"/>
    <property type="evidence" value="ECO:0007669"/>
    <property type="project" value="UniProtKB-KW"/>
</dbReference>
<dbReference type="Proteomes" id="UP000000305">
    <property type="component" value="Unassembled WGS sequence"/>
</dbReference>
<dbReference type="EMBL" id="GL732528">
    <property type="protein sequence ID" value="EFX87391.1"/>
    <property type="molecule type" value="Genomic_DNA"/>
</dbReference>
<evidence type="ECO:0000256" key="1">
    <source>
        <dbReference type="RuleBase" id="RU367065"/>
    </source>
</evidence>
<dbReference type="InterPro" id="IPR040191">
    <property type="entry name" value="UTP10"/>
</dbReference>
<dbReference type="InterPro" id="IPR022125">
    <property type="entry name" value="U3snoRNP10_N"/>
</dbReference>
<comment type="subcellular location">
    <subcellularLocation>
        <location evidence="1">Nucleus</location>
        <location evidence="1">Nucleolus</location>
    </subcellularLocation>
</comment>
<gene>
    <name evidence="3" type="ORF">DAPPUDRAFT_312345</name>
</gene>
<feature type="domain" description="U3 small nucleolar RNA-associated protein 10 N-terminal" evidence="2">
    <location>
        <begin position="235"/>
        <end position="351"/>
    </location>
</feature>
<dbReference type="KEGG" id="dpx:DAPPUDRAFT_312345"/>
<sequence>MTSLSRQLRKLAAPQTSLLKLDKKKPSLLFDPLEAANLDRDAVYEIGLSGLEDLEKLDIRFREFRNSLYSLTSKQFERSVHTVAVNAKINEEIERFLVLLSPYFTLRSSQKALEWLVNRYHIHQFNTNAFIMCVLPFHDTNIFVRAIQLIGLKNQFGQWNWLRSLQKPGVPLPKNTLLNRCAKDLGLIKLICTNLEKAITIHSEKPSVLNIYIAFFTTTMIGMVEQSNGISEEQLAILLPSLLNGLVSKFPDLIAGCYMIIAQLNRKANLNQRVVEDLALCILKGMIPALSSEAITLLIVLWDKQKDRVFNVNHMRNCIEFLKSNAEFLPSIGILASCYQVSSFVSPVIQGFVMELGMAAKDLRFNKLSQFLTKLVEDVRFIGKDPIIIVKSFVIGYLEAIDKIEASQKLKLQIVISAVLDRLEKQYPKSSSSSDD</sequence>
<keyword evidence="4" id="KW-1185">Reference proteome</keyword>
<evidence type="ECO:0000313" key="3">
    <source>
        <dbReference type="EMBL" id="EFX87391.1"/>
    </source>
</evidence>
<dbReference type="InParanoid" id="E9G0J3"/>